<dbReference type="PANTHER" id="PTHR10664">
    <property type="entry name" value="SERPENTINE RECEPTOR-C.ELEGANS"/>
    <property type="match status" value="1"/>
</dbReference>
<keyword evidence="1" id="KW-0812">Transmembrane</keyword>
<organism evidence="3">
    <name type="scientific">Caenorhabditis remanei</name>
    <name type="common">Caenorhabditis vulgaris</name>
    <dbReference type="NCBI Taxonomy" id="31234"/>
    <lineage>
        <taxon>Eukaryota</taxon>
        <taxon>Metazoa</taxon>
        <taxon>Ecdysozoa</taxon>
        <taxon>Nematoda</taxon>
        <taxon>Chromadorea</taxon>
        <taxon>Rhabditida</taxon>
        <taxon>Rhabditina</taxon>
        <taxon>Rhabditomorpha</taxon>
        <taxon>Rhabditoidea</taxon>
        <taxon>Rhabditidae</taxon>
        <taxon>Peloderinae</taxon>
        <taxon>Caenorhabditis</taxon>
    </lineage>
</organism>
<feature type="transmembrane region" description="Helical" evidence="1">
    <location>
        <begin position="45"/>
        <end position="73"/>
    </location>
</feature>
<dbReference type="Pfam" id="PF10316">
    <property type="entry name" value="7TM_GPCR_Srbc"/>
    <property type="match status" value="2"/>
</dbReference>
<dbReference type="EMBL" id="DS268410">
    <property type="protein sequence ID" value="EFO99916.1"/>
    <property type="molecule type" value="Genomic_DNA"/>
</dbReference>
<feature type="transmembrane region" description="Helical" evidence="1">
    <location>
        <begin position="246"/>
        <end position="265"/>
    </location>
</feature>
<dbReference type="GeneID" id="9839333"/>
<dbReference type="InParanoid" id="E3LL22"/>
<keyword evidence="3" id="KW-1185">Reference proteome</keyword>
<feature type="transmembrane region" description="Helical" evidence="1">
    <location>
        <begin position="415"/>
        <end position="435"/>
    </location>
</feature>
<evidence type="ECO:0000256" key="1">
    <source>
        <dbReference type="SAM" id="Phobius"/>
    </source>
</evidence>
<dbReference type="CTD" id="9839333"/>
<feature type="transmembrane region" description="Helical" evidence="1">
    <location>
        <begin position="343"/>
        <end position="363"/>
    </location>
</feature>
<reference evidence="2" key="1">
    <citation type="submission" date="2007-07" db="EMBL/GenBank/DDBJ databases">
        <title>PCAP assembly of the Caenorhabditis remanei genome.</title>
        <authorList>
            <consortium name="The Caenorhabditis remanei Sequencing Consortium"/>
            <person name="Wilson R.K."/>
        </authorList>
    </citation>
    <scope>NUCLEOTIDE SEQUENCE [LARGE SCALE GENOMIC DNA]</scope>
    <source>
        <strain evidence="2">PB4641</strain>
    </source>
</reference>
<feature type="transmembrane region" description="Helical" evidence="1">
    <location>
        <begin position="180"/>
        <end position="202"/>
    </location>
</feature>
<feature type="transmembrane region" description="Helical" evidence="1">
    <location>
        <begin position="214"/>
        <end position="234"/>
    </location>
</feature>
<keyword evidence="1" id="KW-1133">Transmembrane helix</keyword>
<dbReference type="KEGG" id="crq:GCK72_019488"/>
<dbReference type="AlphaFoldDB" id="E3LL22"/>
<feature type="transmembrane region" description="Helical" evidence="1">
    <location>
        <begin position="466"/>
        <end position="485"/>
    </location>
</feature>
<feature type="transmembrane region" description="Helical" evidence="1">
    <location>
        <begin position="93"/>
        <end position="116"/>
    </location>
</feature>
<gene>
    <name evidence="2" type="ORF">CRE_19005</name>
</gene>
<name>E3LL22_CAERE</name>
<accession>E3LL22</accession>
<sequence>MPLIAVIVSVLSVVFAILTVFINFDLINKIFISKQLNKSSSLSLFYVRFVIDGLLGIQNAIISMFILIMFLNFDNFLAPVVFLFYVSWSTMNFFNMRAILVIVISFDRTLAVYFPITYHNFRRRLPNSYLSFIPLSWPIVNNIVLWIICQFEVNIPSGCVIFTCQMNKCYINYALSFEVVSHAIIAISSSLLAIKLFIWNHCVSGSKSKDLERANYLALIDTFIIIIFDILPAGVTVKFPNIAAEFGSLILVCKMGGYALEGYLVRRALKRTNDIASVTNGRSSAMKTSHPTSHQHQHQNHHIEIYQEIIQLNIILHKICTRWIVKFHKYTSSATRNKLNNSFSALIVLLFMFFNLSHFTTFLDSYPVISFYVTWPSANLISMRALLVFIITADRTFAVFLPVFHHNNRNKVPIFIIFIILIGYTTFENYLLWIVCEFELIVPTGCINFWCYMNPCFIQYFLTYELISHVVIALLSLLLAVKLLIWNKCSKSAKSESLTRANRLVLLDALITLLFDIVPAVLMTKLHTGKLEDIGPVIALSKMSGYALEGYLVIRALGRINGTQVGVIGKSLSRVKPSNSAIAIEI</sequence>
<keyword evidence="1" id="KW-0472">Membrane</keyword>
<dbReference type="HOGENOM" id="CLU_033190_0_0_1"/>
<feature type="transmembrane region" description="Helical" evidence="1">
    <location>
        <begin position="6"/>
        <end position="24"/>
    </location>
</feature>
<dbReference type="eggNOG" id="ENOG502TH7S">
    <property type="taxonomic scope" value="Eukaryota"/>
</dbReference>
<evidence type="ECO:0000313" key="3">
    <source>
        <dbReference type="Proteomes" id="UP000008281"/>
    </source>
</evidence>
<dbReference type="PANTHER" id="PTHR10664:SF20">
    <property type="entry name" value="SERPENTINE RECEPTOR, CLASS BC (CLASS B-LIKE)"/>
    <property type="match status" value="1"/>
</dbReference>
<feature type="transmembrane region" description="Helical" evidence="1">
    <location>
        <begin position="505"/>
        <end position="522"/>
    </location>
</feature>
<dbReference type="InterPro" id="IPR019420">
    <property type="entry name" value="7TM_GPCR_serpentine_rcpt_Srbc"/>
</dbReference>
<dbReference type="OrthoDB" id="10434272at2759"/>
<dbReference type="RefSeq" id="XP_003115429.2">
    <property type="nucleotide sequence ID" value="XM_003115381.2"/>
</dbReference>
<feature type="transmembrane region" description="Helical" evidence="1">
    <location>
        <begin position="128"/>
        <end position="148"/>
    </location>
</feature>
<evidence type="ECO:0000313" key="2">
    <source>
        <dbReference type="EMBL" id="EFO99916.1"/>
    </source>
</evidence>
<protein>
    <submittedName>
        <fullName evidence="2">Uncharacterized protein</fullName>
    </submittedName>
</protein>
<proteinExistence type="predicted"/>
<dbReference type="OMA" id="ITYHNFR"/>
<dbReference type="Proteomes" id="UP000008281">
    <property type="component" value="Unassembled WGS sequence"/>
</dbReference>